<organism evidence="3 4">
    <name type="scientific">Tilletiaria anomala (strain ATCC 24038 / CBS 436.72 / UBC 951)</name>
    <dbReference type="NCBI Taxonomy" id="1037660"/>
    <lineage>
        <taxon>Eukaryota</taxon>
        <taxon>Fungi</taxon>
        <taxon>Dikarya</taxon>
        <taxon>Basidiomycota</taxon>
        <taxon>Ustilaginomycotina</taxon>
        <taxon>Exobasidiomycetes</taxon>
        <taxon>Georgefischeriales</taxon>
        <taxon>Tilletiariaceae</taxon>
        <taxon>Tilletiaria</taxon>
    </lineage>
</organism>
<dbReference type="OMA" id="ANDWIDS"/>
<dbReference type="Gene3D" id="2.60.120.200">
    <property type="match status" value="1"/>
</dbReference>
<name>A0A066W1P7_TILAU</name>
<dbReference type="GeneID" id="25263215"/>
<proteinExistence type="predicted"/>
<dbReference type="PANTHER" id="PTHR40124:SF1">
    <property type="entry name" value="DISAGGREGATASE RELATED REPEAT PROTEIN"/>
    <property type="match status" value="1"/>
</dbReference>
<keyword evidence="4" id="KW-1185">Reference proteome</keyword>
<dbReference type="Proteomes" id="UP000027361">
    <property type="component" value="Unassembled WGS sequence"/>
</dbReference>
<dbReference type="InParanoid" id="A0A066W1P7"/>
<dbReference type="PANTHER" id="PTHR40124">
    <property type="match status" value="1"/>
</dbReference>
<reference evidence="3 4" key="1">
    <citation type="submission" date="2014-05" db="EMBL/GenBank/DDBJ databases">
        <title>Draft genome sequence of a rare smut relative, Tilletiaria anomala UBC 951.</title>
        <authorList>
            <consortium name="DOE Joint Genome Institute"/>
            <person name="Toome M."/>
            <person name="Kuo A."/>
            <person name="Henrissat B."/>
            <person name="Lipzen A."/>
            <person name="Tritt A."/>
            <person name="Yoshinaga Y."/>
            <person name="Zane M."/>
            <person name="Barry K."/>
            <person name="Grigoriev I.V."/>
            <person name="Spatafora J.W."/>
            <person name="Aimea M.C."/>
        </authorList>
    </citation>
    <scope>NUCLEOTIDE SEQUENCE [LARGE SCALE GENOMIC DNA]</scope>
    <source>
        <strain evidence="3 4">UBC 951</strain>
    </source>
</reference>
<evidence type="ECO:0000313" key="4">
    <source>
        <dbReference type="Proteomes" id="UP000027361"/>
    </source>
</evidence>
<dbReference type="AlphaFoldDB" id="A0A066W1P7"/>
<keyword evidence="3" id="KW-0456">Lyase</keyword>
<accession>A0A066W1P7</accession>
<dbReference type="GO" id="GO:0016829">
    <property type="term" value="F:lyase activity"/>
    <property type="evidence" value="ECO:0007669"/>
    <property type="project" value="UniProtKB-KW"/>
</dbReference>
<evidence type="ECO:0000313" key="3">
    <source>
        <dbReference type="EMBL" id="KDN46473.1"/>
    </source>
</evidence>
<feature type="domain" description="Polysaccharide lyase 14" evidence="2">
    <location>
        <begin position="34"/>
        <end position="239"/>
    </location>
</feature>
<dbReference type="Pfam" id="PF21294">
    <property type="entry name" value="Polysacc_lyase_14"/>
    <property type="match status" value="2"/>
</dbReference>
<feature type="domain" description="Polysaccharide lyase 14" evidence="2">
    <location>
        <begin position="270"/>
        <end position="301"/>
    </location>
</feature>
<dbReference type="STRING" id="1037660.A0A066W1P7"/>
<dbReference type="EMBL" id="JMSN01000035">
    <property type="protein sequence ID" value="KDN46473.1"/>
    <property type="molecule type" value="Genomic_DNA"/>
</dbReference>
<dbReference type="InterPro" id="IPR048958">
    <property type="entry name" value="Polysacc_lyase_14"/>
</dbReference>
<evidence type="ECO:0000259" key="2">
    <source>
        <dbReference type="Pfam" id="PF21294"/>
    </source>
</evidence>
<sequence>MDAKIWLNSHVNLYRAQIASGSGDIDFAADPASSTSDAALRIFYSKGSYSLKSSPIGGASFYSQPFLSTNLELLVSYSVYFPPGFDFVQAGKLPGIYSSVGSQQADGSIDANTDGCSGGAQGEAGASCWSVRVMWRTGGVGEIYAYIPTKISGGYDLCANAQTSTQPVSPGSIICNSDYGTSIGRGSFSLTRGQWNQIALYVQVNSPHTANGVLQMYYNGNPTPAVEKTGLVFRSGTTATQRTGQGGGSGNSRSRRGLERRDLWDQGSQKWVDKIFFSTFFGGSTPDYAATADTYSYFKDFSIFAGQSFSQQSGQHFNAASSLSRPAALSLLICTTVLASTAVLV</sequence>
<dbReference type="RefSeq" id="XP_013243562.1">
    <property type="nucleotide sequence ID" value="XM_013388108.1"/>
</dbReference>
<protein>
    <submittedName>
        <fullName evidence="3">Polysaccharide lyase family 14 protein</fullName>
    </submittedName>
</protein>
<feature type="region of interest" description="Disordered" evidence="1">
    <location>
        <begin position="237"/>
        <end position="260"/>
    </location>
</feature>
<gene>
    <name evidence="3" type="ORF">K437DRAFT_246527</name>
</gene>
<comment type="caution">
    <text evidence="3">The sequence shown here is derived from an EMBL/GenBank/DDBJ whole genome shotgun (WGS) entry which is preliminary data.</text>
</comment>
<dbReference type="HOGENOM" id="CLU_049744_2_2_1"/>
<dbReference type="OrthoDB" id="2395160at2759"/>
<evidence type="ECO:0000256" key="1">
    <source>
        <dbReference type="SAM" id="MobiDB-lite"/>
    </source>
</evidence>